<dbReference type="Gene3D" id="2.160.20.120">
    <property type="match status" value="1"/>
</dbReference>
<proteinExistence type="predicted"/>
<feature type="domain" description="YvlB/LiaX N-terminal" evidence="2">
    <location>
        <begin position="321"/>
        <end position="348"/>
    </location>
</feature>
<name>A0ABX6C2M7_9CHLR</name>
<feature type="compositionally biased region" description="Pro residues" evidence="1">
    <location>
        <begin position="297"/>
        <end position="310"/>
    </location>
</feature>
<reference evidence="3 4" key="1">
    <citation type="submission" date="2019-08" db="EMBL/GenBank/DDBJ databases">
        <authorList>
            <person name="Toschakov S.V."/>
        </authorList>
    </citation>
    <scope>NUCLEOTIDE SEQUENCE [LARGE SCALE GENOMIC DNA]</scope>
    <source>
        <strain evidence="3 4">3753O</strain>
    </source>
</reference>
<evidence type="ECO:0000313" key="4">
    <source>
        <dbReference type="Proteomes" id="UP000326331"/>
    </source>
</evidence>
<dbReference type="InterPro" id="IPR053959">
    <property type="entry name" value="YvlB/LiaX_N"/>
</dbReference>
<accession>A0ABX6C2M7</accession>
<organism evidence="3 4">
    <name type="scientific">Tepidiforma bonchosmolovskayae</name>
    <dbReference type="NCBI Taxonomy" id="2601677"/>
    <lineage>
        <taxon>Bacteria</taxon>
        <taxon>Bacillati</taxon>
        <taxon>Chloroflexota</taxon>
        <taxon>Tepidiformia</taxon>
        <taxon>Tepidiformales</taxon>
        <taxon>Tepidiformaceae</taxon>
        <taxon>Tepidiforma</taxon>
    </lineage>
</organism>
<protein>
    <recommendedName>
        <fullName evidence="2">YvlB/LiaX N-terminal domain-containing protein</fullName>
    </recommendedName>
</protein>
<evidence type="ECO:0000259" key="2">
    <source>
        <dbReference type="Pfam" id="PF22746"/>
    </source>
</evidence>
<sequence>MAELDPEVQRLFDEARRAREAAERLRREARAEAERLKAEARRAREEARRQREAARAERRGAADPADDAGAARVERPLPPLEGISRLEIDNTAGKLTVRTCLEGETPAVAAAASRSAPEVAIERDGDTLRIHVRVARGWLFRRRQGATALVRLPARPFRALRIANGYGEIEAAGLAAETIRLSTGAGTVTAVQLTGDLDVSAGAGRISILAHEGIASAQSGTGDITLDLAAVRPGRYRVDVGLGRAEVRIPPGAAVEIRAASGLGKSAIEVPSVPGAPAIISVNSGIGEAAVRWRVPGEPPPARPSRPGPPARAADRRREAEELRVLQLLEQGRITPQEAADLIAALRGAPGPAFPGEPPGA</sequence>
<feature type="region of interest" description="Disordered" evidence="1">
    <location>
        <begin position="296"/>
        <end position="319"/>
    </location>
</feature>
<dbReference type="RefSeq" id="WP_158067349.1">
    <property type="nucleotide sequence ID" value="NZ_CP042829.1"/>
</dbReference>
<keyword evidence="4" id="KW-1185">Reference proteome</keyword>
<feature type="region of interest" description="Disordered" evidence="1">
    <location>
        <begin position="35"/>
        <end position="76"/>
    </location>
</feature>
<dbReference type="Proteomes" id="UP000326331">
    <property type="component" value="Chromosome"/>
</dbReference>
<feature type="compositionally biased region" description="Basic and acidic residues" evidence="1">
    <location>
        <begin position="35"/>
        <end position="61"/>
    </location>
</feature>
<dbReference type="EMBL" id="CP042829">
    <property type="protein sequence ID" value="QFG03386.1"/>
    <property type="molecule type" value="Genomic_DNA"/>
</dbReference>
<reference evidence="3 4" key="2">
    <citation type="submission" date="2019-10" db="EMBL/GenBank/DDBJ databases">
        <title>Thermopilla bonchosmolovskayae gen. nov., sp. nov., a moderately thermophilic Chloroflexi bacterium from a Chukotka hot spring (Arctic, Russia), representing a novel classis Thermopillaia, which include previously uncultivated lineage OLB14.</title>
        <authorList>
            <person name="Kochetkova T.V."/>
            <person name="Zayulina K.S."/>
            <person name="Zhigarkov V.S."/>
            <person name="Minaev N.V."/>
            <person name="Novikov A."/>
            <person name="Toshchakov S.V."/>
            <person name="Elcheninov A.G."/>
            <person name="Kublanov I.V."/>
        </authorList>
    </citation>
    <scope>NUCLEOTIDE SEQUENCE [LARGE SCALE GENOMIC DNA]</scope>
    <source>
        <strain evidence="3 4">3753O</strain>
    </source>
</reference>
<gene>
    <name evidence="3" type="ORF">Tbon_08760</name>
</gene>
<evidence type="ECO:0000313" key="3">
    <source>
        <dbReference type="EMBL" id="QFG03386.1"/>
    </source>
</evidence>
<evidence type="ECO:0000256" key="1">
    <source>
        <dbReference type="SAM" id="MobiDB-lite"/>
    </source>
</evidence>
<dbReference type="Pfam" id="PF22746">
    <property type="entry name" value="SHOCT-like_DUF2089-C"/>
    <property type="match status" value="1"/>
</dbReference>